<keyword evidence="6" id="KW-0175">Coiled coil</keyword>
<dbReference type="PIRSF" id="PIRSF038471">
    <property type="entry name" value="MreC"/>
    <property type="match status" value="1"/>
</dbReference>
<dbReference type="GO" id="GO:0008360">
    <property type="term" value="P:regulation of cell shape"/>
    <property type="evidence" value="ECO:0007669"/>
    <property type="project" value="UniProtKB-KW"/>
</dbReference>
<dbReference type="PANTHER" id="PTHR34138:SF1">
    <property type="entry name" value="CELL SHAPE-DETERMINING PROTEIN MREC"/>
    <property type="match status" value="1"/>
</dbReference>
<dbReference type="PROSITE" id="PS51257">
    <property type="entry name" value="PROKAR_LIPOPROTEIN"/>
    <property type="match status" value="1"/>
</dbReference>
<keyword evidence="7" id="KW-1133">Transmembrane helix</keyword>
<dbReference type="Gene3D" id="2.40.10.340">
    <property type="entry name" value="Rod shape-determining protein MreC, domain 1"/>
    <property type="match status" value="1"/>
</dbReference>
<sequence length="281" mass="30108">MRHGEHPNSGWTRIALSLAIIVSCLLISFNRGAMREASKLEMATQEGVSPLVGALSGPIRNVENFFSSFAERARAFEENAQLRSELVTLRDRQARYENLAIKVARYEAILGVDTETDVPLKKIAARAVGEVDGPFVRSLLLNVGAKDGVAIGNPVMSVDGLVGHVINVGPRSARVLRLSDLNSRIAVASARSEATAILAGDNSPRPKLDFINQAENWAEGDRVISSGDDGALPRGLAVGVVMIDETGAMRVDLSSASAATDWVWVSPYKPIEPPAEDEVTP</sequence>
<dbReference type="Pfam" id="PF04085">
    <property type="entry name" value="MreC"/>
    <property type="match status" value="1"/>
</dbReference>
<evidence type="ECO:0000256" key="1">
    <source>
        <dbReference type="ARBA" id="ARBA00009369"/>
    </source>
</evidence>
<comment type="similarity">
    <text evidence="1 5">Belongs to the MreC family.</text>
</comment>
<dbReference type="InterPro" id="IPR007221">
    <property type="entry name" value="MreC"/>
</dbReference>
<dbReference type="AlphaFoldDB" id="A0A918KGF2"/>
<dbReference type="Proteomes" id="UP000600865">
    <property type="component" value="Unassembled WGS sequence"/>
</dbReference>
<protein>
    <recommendedName>
        <fullName evidence="2 5">Cell shape-determining protein MreC</fullName>
    </recommendedName>
    <alternativeName>
        <fullName evidence="4 5">Cell shape protein MreC</fullName>
    </alternativeName>
</protein>
<evidence type="ECO:0000256" key="7">
    <source>
        <dbReference type="SAM" id="Phobius"/>
    </source>
</evidence>
<dbReference type="Gene3D" id="2.40.10.350">
    <property type="entry name" value="Rod shape-determining protein MreC, domain 2"/>
    <property type="match status" value="1"/>
</dbReference>
<dbReference type="InterPro" id="IPR055342">
    <property type="entry name" value="MreC_beta-barrel_core"/>
</dbReference>
<evidence type="ECO:0000256" key="6">
    <source>
        <dbReference type="SAM" id="Coils"/>
    </source>
</evidence>
<proteinExistence type="inferred from homology"/>
<dbReference type="EMBL" id="BMYV01000001">
    <property type="protein sequence ID" value="GGX60572.1"/>
    <property type="molecule type" value="Genomic_DNA"/>
</dbReference>
<name>A0A918KGF2_9PROT</name>
<comment type="caution">
    <text evidence="9">The sequence shown here is derived from an EMBL/GenBank/DDBJ whole genome shotgun (WGS) entry which is preliminary data.</text>
</comment>
<keyword evidence="7" id="KW-0812">Transmembrane</keyword>
<keyword evidence="7" id="KW-0472">Membrane</keyword>
<evidence type="ECO:0000256" key="2">
    <source>
        <dbReference type="ARBA" id="ARBA00013855"/>
    </source>
</evidence>
<keyword evidence="3 5" id="KW-0133">Cell shape</keyword>
<gene>
    <name evidence="9" type="ORF">GCM10011309_08010</name>
</gene>
<evidence type="ECO:0000256" key="5">
    <source>
        <dbReference type="PIRNR" id="PIRNR038471"/>
    </source>
</evidence>
<dbReference type="GO" id="GO:0005886">
    <property type="term" value="C:plasma membrane"/>
    <property type="evidence" value="ECO:0007669"/>
    <property type="project" value="TreeGrafter"/>
</dbReference>
<organism evidence="9 10">
    <name type="scientific">Litorimonas cladophorae</name>
    <dbReference type="NCBI Taxonomy" id="1220491"/>
    <lineage>
        <taxon>Bacteria</taxon>
        <taxon>Pseudomonadati</taxon>
        <taxon>Pseudomonadota</taxon>
        <taxon>Alphaproteobacteria</taxon>
        <taxon>Maricaulales</taxon>
        <taxon>Robiginitomaculaceae</taxon>
    </lineage>
</organism>
<dbReference type="PANTHER" id="PTHR34138">
    <property type="entry name" value="CELL SHAPE-DETERMINING PROTEIN MREC"/>
    <property type="match status" value="1"/>
</dbReference>
<feature type="domain" description="Rod shape-determining protein MreC beta-barrel core" evidence="8">
    <location>
        <begin position="133"/>
        <end position="242"/>
    </location>
</feature>
<evidence type="ECO:0000313" key="9">
    <source>
        <dbReference type="EMBL" id="GGX60572.1"/>
    </source>
</evidence>
<keyword evidence="10" id="KW-1185">Reference proteome</keyword>
<accession>A0A918KGF2</accession>
<reference evidence="9 10" key="1">
    <citation type="journal article" date="2014" name="Int. J. Syst. Evol. Microbiol.">
        <title>Complete genome sequence of Corynebacterium casei LMG S-19264T (=DSM 44701T), isolated from a smear-ripened cheese.</title>
        <authorList>
            <consortium name="US DOE Joint Genome Institute (JGI-PGF)"/>
            <person name="Walter F."/>
            <person name="Albersmeier A."/>
            <person name="Kalinowski J."/>
            <person name="Ruckert C."/>
        </authorList>
    </citation>
    <scope>NUCLEOTIDE SEQUENCE [LARGE SCALE GENOMIC DNA]</scope>
    <source>
        <strain evidence="9 10">KCTC 23968</strain>
    </source>
</reference>
<evidence type="ECO:0000313" key="10">
    <source>
        <dbReference type="Proteomes" id="UP000600865"/>
    </source>
</evidence>
<feature type="coiled-coil region" evidence="6">
    <location>
        <begin position="72"/>
        <end position="99"/>
    </location>
</feature>
<feature type="transmembrane region" description="Helical" evidence="7">
    <location>
        <begin position="12"/>
        <end position="29"/>
    </location>
</feature>
<dbReference type="InterPro" id="IPR042177">
    <property type="entry name" value="Cell/Rod_1"/>
</dbReference>
<comment type="function">
    <text evidence="5">Involved in formation and maintenance of cell shape.</text>
</comment>
<evidence type="ECO:0000259" key="8">
    <source>
        <dbReference type="Pfam" id="PF04085"/>
    </source>
</evidence>
<evidence type="ECO:0000256" key="4">
    <source>
        <dbReference type="ARBA" id="ARBA00032089"/>
    </source>
</evidence>
<evidence type="ECO:0000256" key="3">
    <source>
        <dbReference type="ARBA" id="ARBA00022960"/>
    </source>
</evidence>
<dbReference type="InterPro" id="IPR042175">
    <property type="entry name" value="Cell/Rod_MreC_2"/>
</dbReference>